<dbReference type="AlphaFoldDB" id="A0AAJ7DZX5"/>
<dbReference type="RefSeq" id="XP_011502560.1">
    <property type="nucleotide sequence ID" value="XM_011504258.1"/>
</dbReference>
<reference evidence="3" key="1">
    <citation type="submission" date="2025-08" db="UniProtKB">
        <authorList>
            <consortium name="RefSeq"/>
        </authorList>
    </citation>
    <scope>IDENTIFICATION</scope>
</reference>
<dbReference type="Proteomes" id="UP000695007">
    <property type="component" value="Unplaced"/>
</dbReference>
<evidence type="ECO:0000313" key="3">
    <source>
        <dbReference type="RefSeq" id="XP_011502560.1"/>
    </source>
</evidence>
<protein>
    <submittedName>
        <fullName evidence="3">Uncharacterized protein LOC105365959</fullName>
    </submittedName>
</protein>
<dbReference type="PROSITE" id="PS50940">
    <property type="entry name" value="CHIT_BIND_II"/>
    <property type="match status" value="1"/>
</dbReference>
<dbReference type="Pfam" id="PF01607">
    <property type="entry name" value="CBM_14"/>
    <property type="match status" value="1"/>
</dbReference>
<name>A0AAJ7DZX5_9HYME</name>
<dbReference type="InterPro" id="IPR036508">
    <property type="entry name" value="Chitin-bd_dom_sf"/>
</dbReference>
<feature type="domain" description="Chitin-binding type-2" evidence="1">
    <location>
        <begin position="6"/>
        <end position="64"/>
    </location>
</feature>
<dbReference type="GeneID" id="105365959"/>
<dbReference type="KEGG" id="csol:105365959"/>
<dbReference type="GO" id="GO:0005576">
    <property type="term" value="C:extracellular region"/>
    <property type="evidence" value="ECO:0007669"/>
    <property type="project" value="InterPro"/>
</dbReference>
<keyword evidence="2" id="KW-1185">Reference proteome</keyword>
<dbReference type="SMART" id="SM00494">
    <property type="entry name" value="ChtBD2"/>
    <property type="match status" value="1"/>
</dbReference>
<proteinExistence type="predicted"/>
<evidence type="ECO:0000259" key="1">
    <source>
        <dbReference type="PROSITE" id="PS50940"/>
    </source>
</evidence>
<gene>
    <name evidence="3" type="primary">LOC105365959</name>
</gene>
<dbReference type="InterPro" id="IPR002557">
    <property type="entry name" value="Chitin-bd_dom"/>
</dbReference>
<organism evidence="2 3">
    <name type="scientific">Ceratosolen solmsi marchali</name>
    <dbReference type="NCBI Taxonomy" id="326594"/>
    <lineage>
        <taxon>Eukaryota</taxon>
        <taxon>Metazoa</taxon>
        <taxon>Ecdysozoa</taxon>
        <taxon>Arthropoda</taxon>
        <taxon>Hexapoda</taxon>
        <taxon>Insecta</taxon>
        <taxon>Pterygota</taxon>
        <taxon>Neoptera</taxon>
        <taxon>Endopterygota</taxon>
        <taxon>Hymenoptera</taxon>
        <taxon>Apocrita</taxon>
        <taxon>Proctotrupomorpha</taxon>
        <taxon>Chalcidoidea</taxon>
        <taxon>Agaonidae</taxon>
        <taxon>Agaoninae</taxon>
        <taxon>Ceratosolen</taxon>
    </lineage>
</organism>
<accession>A0AAJ7DZX5</accession>
<dbReference type="GO" id="GO:0008061">
    <property type="term" value="F:chitin binding"/>
    <property type="evidence" value="ECO:0007669"/>
    <property type="project" value="InterPro"/>
</dbReference>
<dbReference type="SUPFAM" id="SSF57625">
    <property type="entry name" value="Invertebrate chitin-binding proteins"/>
    <property type="match status" value="1"/>
</dbReference>
<sequence length="283" mass="32785">MQVLSYFNCSDRKMGYYADVETNCRAYHTCYNHGNNFIRYCPENTAFRQDATICDHAYRINCRMNVENILKTLRSYSFLVVATWCQYALLVMVGNRKSPDLLDGVCLMCHVAITSCGMEGCEMPSVAALLRPVNIFKPSISNSNSSINTRSNFRFDKDNYTYTSTQKFIKNNRTHNTWNVLKNSLNKSTDASVRGLSKMTTVYFVSNNIDNDPYYPKSSITTEIYHSSNYQIKKLKNPYFIMIKVPLTRDDNFKIPSILTNFDCLKDLLDRRKLFFIQRIVSV</sequence>
<dbReference type="Gene3D" id="2.170.140.10">
    <property type="entry name" value="Chitin binding domain"/>
    <property type="match status" value="1"/>
</dbReference>
<evidence type="ECO:0000313" key="2">
    <source>
        <dbReference type="Proteomes" id="UP000695007"/>
    </source>
</evidence>